<evidence type="ECO:0000256" key="2">
    <source>
        <dbReference type="ARBA" id="ARBA00022730"/>
    </source>
</evidence>
<comment type="function">
    <text evidence="7">With S4 and S12 plays an important role in translational accuracy.</text>
</comment>
<dbReference type="Gene3D" id="3.30.160.20">
    <property type="match status" value="1"/>
</dbReference>
<dbReference type="GO" id="GO:0019843">
    <property type="term" value="F:rRNA binding"/>
    <property type="evidence" value="ECO:0007669"/>
    <property type="project" value="UniProtKB-UniRule"/>
</dbReference>
<keyword evidence="4 7" id="KW-0689">Ribosomal protein</keyword>
<dbReference type="InterPro" id="IPR000851">
    <property type="entry name" value="Ribosomal_uS5"/>
</dbReference>
<evidence type="ECO:0000259" key="9">
    <source>
        <dbReference type="PROSITE" id="PS50881"/>
    </source>
</evidence>
<dbReference type="Proteomes" id="UP000176241">
    <property type="component" value="Unassembled WGS sequence"/>
</dbReference>
<evidence type="ECO:0000256" key="5">
    <source>
        <dbReference type="ARBA" id="ARBA00023274"/>
    </source>
</evidence>
<dbReference type="STRING" id="1797533.A2731_01445"/>
<dbReference type="NCBIfam" id="TIGR01021">
    <property type="entry name" value="rpsE_bact"/>
    <property type="match status" value="1"/>
</dbReference>
<feature type="domain" description="S5 DRBM" evidence="9">
    <location>
        <begin position="25"/>
        <end position="88"/>
    </location>
</feature>
<dbReference type="Pfam" id="PF00333">
    <property type="entry name" value="Ribosomal_S5"/>
    <property type="match status" value="1"/>
</dbReference>
<dbReference type="AlphaFoldDB" id="A0A1G1Y137"/>
<evidence type="ECO:0000256" key="1">
    <source>
        <dbReference type="ARBA" id="ARBA00008945"/>
    </source>
</evidence>
<dbReference type="PROSITE" id="PS50881">
    <property type="entry name" value="S5_DSRBD"/>
    <property type="match status" value="1"/>
</dbReference>
<dbReference type="EMBL" id="MHIC01000016">
    <property type="protein sequence ID" value="OGY45556.1"/>
    <property type="molecule type" value="Genomic_DNA"/>
</dbReference>
<dbReference type="InterPro" id="IPR005324">
    <property type="entry name" value="Ribosomal_uS5_C"/>
</dbReference>
<sequence>MAKENQLKTNKRETGKSVKTQTDEFEQVIIDIARVTRVMAGGKRMRFRACVIVGNKHGKVGYAVAKGADVTLAVNKASTKARKNLINASVVNDTIPHRMDCKFGAAKIMLKPAPKGTGVIAGGAVRSVLELAGVSNVVAKILGSKNKINNVKATFEALKKLKRVEPKKPVEIKKEDSKEKIDSK</sequence>
<dbReference type="SUPFAM" id="SSF54211">
    <property type="entry name" value="Ribosomal protein S5 domain 2-like"/>
    <property type="match status" value="1"/>
</dbReference>
<comment type="subunit">
    <text evidence="7">Part of the 30S ribosomal subunit. Contacts proteins S4 and S8.</text>
</comment>
<dbReference type="Pfam" id="PF03719">
    <property type="entry name" value="Ribosomal_S5_C"/>
    <property type="match status" value="1"/>
</dbReference>
<evidence type="ECO:0000256" key="3">
    <source>
        <dbReference type="ARBA" id="ARBA00022884"/>
    </source>
</evidence>
<dbReference type="InterPro" id="IPR018192">
    <property type="entry name" value="Ribosomal_uS5_N_CS"/>
</dbReference>
<dbReference type="InterPro" id="IPR013810">
    <property type="entry name" value="Ribosomal_uS5_N"/>
</dbReference>
<keyword evidence="2 7" id="KW-0699">rRNA-binding</keyword>
<dbReference type="InterPro" id="IPR005712">
    <property type="entry name" value="Ribosomal_uS5_bac-type"/>
</dbReference>
<dbReference type="GO" id="GO:0005737">
    <property type="term" value="C:cytoplasm"/>
    <property type="evidence" value="ECO:0007669"/>
    <property type="project" value="UniProtKB-ARBA"/>
</dbReference>
<protein>
    <recommendedName>
        <fullName evidence="6 7">Small ribosomal subunit protein uS5</fullName>
    </recommendedName>
</protein>
<reference evidence="10 11" key="1">
    <citation type="journal article" date="2016" name="Nat. Commun.">
        <title>Thousands of microbial genomes shed light on interconnected biogeochemical processes in an aquifer system.</title>
        <authorList>
            <person name="Anantharaman K."/>
            <person name="Brown C.T."/>
            <person name="Hug L.A."/>
            <person name="Sharon I."/>
            <person name="Castelle C.J."/>
            <person name="Probst A.J."/>
            <person name="Thomas B.C."/>
            <person name="Singh A."/>
            <person name="Wilkins M.J."/>
            <person name="Karaoz U."/>
            <person name="Brodie E.L."/>
            <person name="Williams K.H."/>
            <person name="Hubbard S.S."/>
            <person name="Banfield J.F."/>
        </authorList>
    </citation>
    <scope>NUCLEOTIDE SEQUENCE [LARGE SCALE GENOMIC DNA]</scope>
</reference>
<dbReference type="GO" id="GO:0003735">
    <property type="term" value="F:structural constituent of ribosome"/>
    <property type="evidence" value="ECO:0007669"/>
    <property type="project" value="UniProtKB-UniRule"/>
</dbReference>
<evidence type="ECO:0000313" key="11">
    <source>
        <dbReference type="Proteomes" id="UP000176241"/>
    </source>
</evidence>
<evidence type="ECO:0000256" key="6">
    <source>
        <dbReference type="ARBA" id="ARBA00035255"/>
    </source>
</evidence>
<dbReference type="SUPFAM" id="SSF54768">
    <property type="entry name" value="dsRNA-binding domain-like"/>
    <property type="match status" value="1"/>
</dbReference>
<comment type="domain">
    <text evidence="7">The N-terminal domain interacts with the head of the 30S subunit; the C-terminal domain interacts with the body and contacts protein S4. The interaction surface between S4 and S5 is involved in control of translational fidelity.</text>
</comment>
<dbReference type="PANTHER" id="PTHR48277:SF1">
    <property type="entry name" value="MITOCHONDRIAL RIBOSOMAL PROTEIN S5"/>
    <property type="match status" value="1"/>
</dbReference>
<dbReference type="PANTHER" id="PTHR48277">
    <property type="entry name" value="MITOCHONDRIAL RIBOSOMAL PROTEIN S5"/>
    <property type="match status" value="1"/>
</dbReference>
<evidence type="ECO:0000313" key="10">
    <source>
        <dbReference type="EMBL" id="OGY45556.1"/>
    </source>
</evidence>
<gene>
    <name evidence="7" type="primary">rpsE</name>
    <name evidence="10" type="ORF">A2731_01445</name>
</gene>
<dbReference type="Gene3D" id="3.30.230.10">
    <property type="match status" value="1"/>
</dbReference>
<evidence type="ECO:0000256" key="7">
    <source>
        <dbReference type="HAMAP-Rule" id="MF_01307"/>
    </source>
</evidence>
<dbReference type="InterPro" id="IPR020568">
    <property type="entry name" value="Ribosomal_Su5_D2-typ_SF"/>
</dbReference>
<dbReference type="GO" id="GO:0006412">
    <property type="term" value="P:translation"/>
    <property type="evidence" value="ECO:0007669"/>
    <property type="project" value="UniProtKB-UniRule"/>
</dbReference>
<keyword evidence="3 7" id="KW-0694">RNA-binding</keyword>
<dbReference type="InterPro" id="IPR014721">
    <property type="entry name" value="Ribsml_uS5_D2-typ_fold_subgr"/>
</dbReference>
<proteinExistence type="inferred from homology"/>
<dbReference type="FunFam" id="3.30.230.10:FF:000002">
    <property type="entry name" value="30S ribosomal protein S5"/>
    <property type="match status" value="1"/>
</dbReference>
<accession>A0A1G1Y137</accession>
<comment type="caution">
    <text evidence="10">The sequence shown here is derived from an EMBL/GenBank/DDBJ whole genome shotgun (WGS) entry which is preliminary data.</text>
</comment>
<dbReference type="GO" id="GO:0015935">
    <property type="term" value="C:small ribosomal subunit"/>
    <property type="evidence" value="ECO:0007669"/>
    <property type="project" value="InterPro"/>
</dbReference>
<evidence type="ECO:0000256" key="8">
    <source>
        <dbReference type="RuleBase" id="RU003823"/>
    </source>
</evidence>
<keyword evidence="5 7" id="KW-0687">Ribonucleoprotein</keyword>
<evidence type="ECO:0000256" key="4">
    <source>
        <dbReference type="ARBA" id="ARBA00022980"/>
    </source>
</evidence>
<name>A0A1G1Y137_9BACT</name>
<comment type="similarity">
    <text evidence="1 7 8">Belongs to the universal ribosomal protein uS5 family.</text>
</comment>
<dbReference type="HAMAP" id="MF_01307_B">
    <property type="entry name" value="Ribosomal_uS5_B"/>
    <property type="match status" value="1"/>
</dbReference>
<comment type="function">
    <text evidence="7">Located at the back of the 30S subunit body where it stabilizes the conformation of the head with respect to the body.</text>
</comment>
<dbReference type="PROSITE" id="PS00585">
    <property type="entry name" value="RIBOSOMAL_S5"/>
    <property type="match status" value="1"/>
</dbReference>
<organism evidence="10 11">
    <name type="scientific">Candidatus Buchananbacteria bacterium RIFCSPHIGHO2_01_FULL_39_8</name>
    <dbReference type="NCBI Taxonomy" id="1797533"/>
    <lineage>
        <taxon>Bacteria</taxon>
        <taxon>Candidatus Buchananiibacteriota</taxon>
    </lineage>
</organism>